<protein>
    <submittedName>
        <fullName evidence="1">Uncharacterized protein</fullName>
    </submittedName>
</protein>
<gene>
    <name evidence="1" type="ORF">Dsi01nite_042740</name>
</gene>
<keyword evidence="2" id="KW-1185">Reference proteome</keyword>
<reference evidence="1" key="1">
    <citation type="submission" date="2021-01" db="EMBL/GenBank/DDBJ databases">
        <title>Whole genome shotgun sequence of Dactylosporangium siamense NBRC 106093.</title>
        <authorList>
            <person name="Komaki H."/>
            <person name="Tamura T."/>
        </authorList>
    </citation>
    <scope>NUCLEOTIDE SEQUENCE</scope>
    <source>
        <strain evidence="1">NBRC 106093</strain>
    </source>
</reference>
<sequence>MQTSPTREVALVVGMAAAGVLTAALIVIGPVAAADAPRYPQVTDVRTPVHPQP</sequence>
<evidence type="ECO:0000313" key="2">
    <source>
        <dbReference type="Proteomes" id="UP000660611"/>
    </source>
</evidence>
<evidence type="ECO:0000313" key="1">
    <source>
        <dbReference type="EMBL" id="GIG46233.1"/>
    </source>
</evidence>
<organism evidence="1 2">
    <name type="scientific">Dactylosporangium siamense</name>
    <dbReference type="NCBI Taxonomy" id="685454"/>
    <lineage>
        <taxon>Bacteria</taxon>
        <taxon>Bacillati</taxon>
        <taxon>Actinomycetota</taxon>
        <taxon>Actinomycetes</taxon>
        <taxon>Micromonosporales</taxon>
        <taxon>Micromonosporaceae</taxon>
        <taxon>Dactylosporangium</taxon>
    </lineage>
</organism>
<name>A0A919PQ35_9ACTN</name>
<dbReference type="EMBL" id="BONQ01000065">
    <property type="protein sequence ID" value="GIG46233.1"/>
    <property type="molecule type" value="Genomic_DNA"/>
</dbReference>
<dbReference type="Proteomes" id="UP000660611">
    <property type="component" value="Unassembled WGS sequence"/>
</dbReference>
<comment type="caution">
    <text evidence="1">The sequence shown here is derived from an EMBL/GenBank/DDBJ whole genome shotgun (WGS) entry which is preliminary data.</text>
</comment>
<proteinExistence type="predicted"/>
<dbReference type="AlphaFoldDB" id="A0A919PQ35"/>
<accession>A0A919PQ35</accession>
<dbReference type="RefSeq" id="WP_203848012.1">
    <property type="nucleotide sequence ID" value="NZ_BAAAVW010000013.1"/>
</dbReference>